<sequence>MPAGPSTYRAARLAHAMHEASATPGAPSLWARARAVPRMVRAVRSGQYTGLTSTRLLMLLAGVGYIVSPIDLVPEGLLLAFGLVDDVLVIGWVATVLMRESEDFIAWERDAAAWAAQQGRGHDGRDGQTVPSYVVPD</sequence>
<keyword evidence="8" id="KW-1185">Reference proteome</keyword>
<protein>
    <submittedName>
        <fullName evidence="7">Uncharacterized membrane protein YkvA (DUF1232 family)</fullName>
    </submittedName>
</protein>
<evidence type="ECO:0000259" key="6">
    <source>
        <dbReference type="Pfam" id="PF06803"/>
    </source>
</evidence>
<evidence type="ECO:0000313" key="8">
    <source>
        <dbReference type="Proteomes" id="UP000554054"/>
    </source>
</evidence>
<dbReference type="GO" id="GO:0012505">
    <property type="term" value="C:endomembrane system"/>
    <property type="evidence" value="ECO:0007669"/>
    <property type="project" value="UniProtKB-SubCell"/>
</dbReference>
<gene>
    <name evidence="7" type="ORF">BJY20_000436</name>
</gene>
<dbReference type="Proteomes" id="UP000554054">
    <property type="component" value="Unassembled WGS sequence"/>
</dbReference>
<dbReference type="InterPro" id="IPR010652">
    <property type="entry name" value="DUF1232"/>
</dbReference>
<comment type="caution">
    <text evidence="7">The sequence shown here is derived from an EMBL/GenBank/DDBJ whole genome shotgun (WGS) entry which is preliminary data.</text>
</comment>
<evidence type="ECO:0000256" key="1">
    <source>
        <dbReference type="ARBA" id="ARBA00004127"/>
    </source>
</evidence>
<evidence type="ECO:0000256" key="4">
    <source>
        <dbReference type="ARBA" id="ARBA00023136"/>
    </source>
</evidence>
<evidence type="ECO:0000256" key="3">
    <source>
        <dbReference type="ARBA" id="ARBA00022989"/>
    </source>
</evidence>
<evidence type="ECO:0000256" key="5">
    <source>
        <dbReference type="SAM" id="MobiDB-lite"/>
    </source>
</evidence>
<evidence type="ECO:0000256" key="2">
    <source>
        <dbReference type="ARBA" id="ARBA00022692"/>
    </source>
</evidence>
<dbReference type="EMBL" id="JACCAE010000001">
    <property type="protein sequence ID" value="NYF97044.1"/>
    <property type="molecule type" value="Genomic_DNA"/>
</dbReference>
<feature type="region of interest" description="Disordered" evidence="5">
    <location>
        <begin position="118"/>
        <end position="137"/>
    </location>
</feature>
<dbReference type="Pfam" id="PF06803">
    <property type="entry name" value="DUF1232"/>
    <property type="match status" value="1"/>
</dbReference>
<feature type="domain" description="DUF1232" evidence="6">
    <location>
        <begin position="56"/>
        <end position="92"/>
    </location>
</feature>
<name>A0A852VRT6_9MICO</name>
<proteinExistence type="predicted"/>
<comment type="subcellular location">
    <subcellularLocation>
        <location evidence="1">Endomembrane system</location>
        <topology evidence="1">Multi-pass membrane protein</topology>
    </subcellularLocation>
</comment>
<reference evidence="7 8" key="1">
    <citation type="submission" date="2020-07" db="EMBL/GenBank/DDBJ databases">
        <title>Sequencing the genomes of 1000 actinobacteria strains.</title>
        <authorList>
            <person name="Klenk H.-P."/>
        </authorList>
    </citation>
    <scope>NUCLEOTIDE SEQUENCE [LARGE SCALE GENOMIC DNA]</scope>
    <source>
        <strain evidence="7 8">DSM 26154</strain>
    </source>
</reference>
<dbReference type="AlphaFoldDB" id="A0A852VRT6"/>
<keyword evidence="2" id="KW-0812">Transmembrane</keyword>
<accession>A0A852VRT6</accession>
<keyword evidence="4" id="KW-0472">Membrane</keyword>
<organism evidence="7 8">
    <name type="scientific">Janibacter cremeus</name>
    <dbReference type="NCBI Taxonomy" id="1285192"/>
    <lineage>
        <taxon>Bacteria</taxon>
        <taxon>Bacillati</taxon>
        <taxon>Actinomycetota</taxon>
        <taxon>Actinomycetes</taxon>
        <taxon>Micrococcales</taxon>
        <taxon>Intrasporangiaceae</taxon>
        <taxon>Janibacter</taxon>
    </lineage>
</organism>
<evidence type="ECO:0000313" key="7">
    <source>
        <dbReference type="EMBL" id="NYF97044.1"/>
    </source>
</evidence>
<keyword evidence="3" id="KW-1133">Transmembrane helix</keyword>
<dbReference type="RefSeq" id="WP_185990024.1">
    <property type="nucleotide sequence ID" value="NZ_JACCAE010000001.1"/>
</dbReference>